<feature type="transmembrane region" description="Helical" evidence="5">
    <location>
        <begin position="109"/>
        <end position="130"/>
    </location>
</feature>
<evidence type="ECO:0000313" key="6">
    <source>
        <dbReference type="EMBL" id="MEK8033506.1"/>
    </source>
</evidence>
<evidence type="ECO:0000256" key="1">
    <source>
        <dbReference type="ARBA" id="ARBA00022475"/>
    </source>
</evidence>
<dbReference type="Pfam" id="PF04279">
    <property type="entry name" value="IspA"/>
    <property type="match status" value="1"/>
</dbReference>
<keyword evidence="7" id="KW-1185">Reference proteome</keyword>
<dbReference type="Proteomes" id="UP001371218">
    <property type="component" value="Unassembled WGS sequence"/>
</dbReference>
<dbReference type="NCBIfam" id="NF001325">
    <property type="entry name" value="PRK00259.1-3"/>
    <property type="match status" value="1"/>
</dbReference>
<dbReference type="PANTHER" id="PTHR36917">
    <property type="entry name" value="INTRACELLULAR SEPTATION PROTEIN A-RELATED"/>
    <property type="match status" value="1"/>
</dbReference>
<dbReference type="HAMAP" id="MF_00189">
    <property type="entry name" value="YciB"/>
    <property type="match status" value="1"/>
</dbReference>
<feature type="transmembrane region" description="Helical" evidence="5">
    <location>
        <begin position="51"/>
        <end position="71"/>
    </location>
</feature>
<dbReference type="RefSeq" id="WP_341427926.1">
    <property type="nucleotide sequence ID" value="NZ_JBBUTG010000016.1"/>
</dbReference>
<reference evidence="6 7" key="1">
    <citation type="submission" date="2024-04" db="EMBL/GenBank/DDBJ databases">
        <title>Novel species of the genus Ideonella isolated from streams.</title>
        <authorList>
            <person name="Lu H."/>
        </authorList>
    </citation>
    <scope>NUCLEOTIDE SEQUENCE [LARGE SCALE GENOMIC DNA]</scope>
    <source>
        <strain evidence="6 7">DXS29W</strain>
    </source>
</reference>
<protein>
    <recommendedName>
        <fullName evidence="5">Inner membrane-spanning protein YciB</fullName>
    </recommendedName>
</protein>
<organism evidence="6 7">
    <name type="scientific">Ideonella lacteola</name>
    <dbReference type="NCBI Taxonomy" id="2984193"/>
    <lineage>
        <taxon>Bacteria</taxon>
        <taxon>Pseudomonadati</taxon>
        <taxon>Pseudomonadota</taxon>
        <taxon>Betaproteobacteria</taxon>
        <taxon>Burkholderiales</taxon>
        <taxon>Sphaerotilaceae</taxon>
        <taxon>Ideonella</taxon>
    </lineage>
</organism>
<evidence type="ECO:0000313" key="7">
    <source>
        <dbReference type="Proteomes" id="UP001371218"/>
    </source>
</evidence>
<accession>A0ABU9BU60</accession>
<comment type="similarity">
    <text evidence="5">Belongs to the YciB family.</text>
</comment>
<keyword evidence="5" id="KW-0997">Cell inner membrane</keyword>
<evidence type="ECO:0000256" key="3">
    <source>
        <dbReference type="ARBA" id="ARBA00022989"/>
    </source>
</evidence>
<feature type="transmembrane region" description="Helical" evidence="5">
    <location>
        <begin position="180"/>
        <end position="198"/>
    </location>
</feature>
<dbReference type="EMBL" id="JBBUTG010000016">
    <property type="protein sequence ID" value="MEK8033506.1"/>
    <property type="molecule type" value="Genomic_DNA"/>
</dbReference>
<sequence length="219" mass="24739">MKLLLDFLPLVLFFATFRYTEGHPEAAAAFANEHFGFLMAGGTVGQDQAPVLLATIVVILATIAQIVILKLRGRKVDLMLWVSFVMVVVLGGLTIYFHSETFIKWKPSGVYWTLGLAFWISQAVFGKNLLKTLIGQQIELPDQVWRRLNLAWVLFFGFMGVLNLWVVYHYSTSTWVSFKAFGTTALMFVFFLGQGLYLNKYLPDESQPANPSDKPRSES</sequence>
<keyword evidence="3 5" id="KW-1133">Transmembrane helix</keyword>
<name>A0ABU9BU60_9BURK</name>
<proteinExistence type="inferred from homology"/>
<comment type="function">
    <text evidence="5">Plays a role in cell envelope biogenesis, maintenance of cell envelope integrity and membrane homeostasis.</text>
</comment>
<keyword evidence="4 5" id="KW-0472">Membrane</keyword>
<evidence type="ECO:0000256" key="5">
    <source>
        <dbReference type="HAMAP-Rule" id="MF_00189"/>
    </source>
</evidence>
<dbReference type="InterPro" id="IPR006008">
    <property type="entry name" value="YciB"/>
</dbReference>
<feature type="transmembrane region" description="Helical" evidence="5">
    <location>
        <begin position="150"/>
        <end position="168"/>
    </location>
</feature>
<dbReference type="PANTHER" id="PTHR36917:SF1">
    <property type="entry name" value="INNER MEMBRANE-SPANNING PROTEIN YCIB"/>
    <property type="match status" value="1"/>
</dbReference>
<comment type="caution">
    <text evidence="6">The sequence shown here is derived from an EMBL/GenBank/DDBJ whole genome shotgun (WGS) entry which is preliminary data.</text>
</comment>
<keyword evidence="1 5" id="KW-1003">Cell membrane</keyword>
<keyword evidence="2 5" id="KW-0812">Transmembrane</keyword>
<evidence type="ECO:0000256" key="2">
    <source>
        <dbReference type="ARBA" id="ARBA00022692"/>
    </source>
</evidence>
<evidence type="ECO:0000256" key="4">
    <source>
        <dbReference type="ARBA" id="ARBA00023136"/>
    </source>
</evidence>
<comment type="subcellular location">
    <subcellularLocation>
        <location evidence="5">Cell inner membrane</location>
        <topology evidence="5">Multi-pass membrane protein</topology>
    </subcellularLocation>
</comment>
<gene>
    <name evidence="5" type="primary">yciB</name>
    <name evidence="6" type="ORF">AACH06_22015</name>
</gene>
<feature type="transmembrane region" description="Helical" evidence="5">
    <location>
        <begin position="78"/>
        <end position="97"/>
    </location>
</feature>